<dbReference type="KEGG" id="bmj:BMULJ_00323"/>
<dbReference type="Pfam" id="PF11745">
    <property type="entry name" value="DUF3304"/>
    <property type="match status" value="1"/>
</dbReference>
<dbReference type="AlphaFoldDB" id="A0A0H3KBW7"/>
<name>A0A0H3KBW7_BURM1</name>
<dbReference type="InterPro" id="IPR021733">
    <property type="entry name" value="DUF3304"/>
</dbReference>
<organism evidence="1 2">
    <name type="scientific">Burkholderia multivorans (strain ATCC 17616 / 249)</name>
    <dbReference type="NCBI Taxonomy" id="395019"/>
    <lineage>
        <taxon>Bacteria</taxon>
        <taxon>Pseudomonadati</taxon>
        <taxon>Pseudomonadota</taxon>
        <taxon>Betaproteobacteria</taxon>
        <taxon>Burkholderiales</taxon>
        <taxon>Burkholderiaceae</taxon>
        <taxon>Burkholderia</taxon>
        <taxon>Burkholderia cepacia complex</taxon>
    </lineage>
</organism>
<reference evidence="1 2" key="1">
    <citation type="submission" date="2007-04" db="EMBL/GenBank/DDBJ databases">
        <title>Complete genome sequence of Burkholderia multivorans ATCC 17616.</title>
        <authorList>
            <person name="Ohtsubo Y."/>
            <person name="Yamashita A."/>
            <person name="Kurokawa K."/>
            <person name="Takami H."/>
            <person name="Yuhara S."/>
            <person name="Nishiyama E."/>
            <person name="Endo R."/>
            <person name="Miyazaki R."/>
            <person name="Ono A."/>
            <person name="Yano K."/>
            <person name="Ito M."/>
            <person name="Sota M."/>
            <person name="Yuji N."/>
            <person name="Hattori M."/>
            <person name="Tsuda M."/>
        </authorList>
    </citation>
    <scope>NUCLEOTIDE SEQUENCE [LARGE SCALE GENOMIC DNA]</scope>
    <source>
        <strain evidence="2">ATCC 17616 / 249</strain>
    </source>
</reference>
<sequence length="301" mass="33632">MQCVTSTARLKRETSTSRTMKLPKLMNRALAGCLLVVAVTACGKSEPTYSEISIMAQNYLPYNLDKFTIVDAYGNKASGGGDSMPGGGGGVTCCYQLEGTDFTVKWDYYDVDQWHKGDEQTFHTEAKVTLPQSTIPEKVGARILAVHFYPDRHVELQFPAAPADDSRIPMIAVSHRISSHYQAQLNKRYDEREDQQYRRIARVVAAAWLKYRLTDVDDLEQYAYFDLLVNSRFDAHPAVQQILKAASGKPGTFAKSMQSLPMTTLSELNSNKFETVAVPTIPAGLLPSPRVEAHREMKDDR</sequence>
<dbReference type="HOGENOM" id="CLU_1060388_0_0_4"/>
<dbReference type="Proteomes" id="UP000008815">
    <property type="component" value="Chromosome 1"/>
</dbReference>
<protein>
    <recommendedName>
        <fullName evidence="3">DUF3304 domain-containing protein</fullName>
    </recommendedName>
</protein>
<accession>A0A0H3KBW7</accession>
<keyword evidence="2" id="KW-1185">Reference proteome</keyword>
<evidence type="ECO:0000313" key="2">
    <source>
        <dbReference type="Proteomes" id="UP000008815"/>
    </source>
</evidence>
<evidence type="ECO:0000313" key="1">
    <source>
        <dbReference type="EMBL" id="BAG42298.1"/>
    </source>
</evidence>
<evidence type="ECO:0008006" key="3">
    <source>
        <dbReference type="Google" id="ProtNLM"/>
    </source>
</evidence>
<gene>
    <name evidence="1" type="ordered locus">BMULJ_00323</name>
</gene>
<dbReference type="EMBL" id="AP009385">
    <property type="protein sequence ID" value="BAG42298.1"/>
    <property type="molecule type" value="Genomic_DNA"/>
</dbReference>
<proteinExistence type="predicted"/>
<dbReference type="eggNOG" id="ENOG5030YBY">
    <property type="taxonomic scope" value="Bacteria"/>
</dbReference>